<proteinExistence type="predicted"/>
<evidence type="ECO:0000256" key="1">
    <source>
        <dbReference type="ARBA" id="ARBA00004308"/>
    </source>
</evidence>
<comment type="subcellular location">
    <subcellularLocation>
        <location evidence="1">Endomembrane system</location>
    </subcellularLocation>
</comment>
<keyword evidence="3" id="KW-1133">Transmembrane helix</keyword>
<dbReference type="InterPro" id="IPR008979">
    <property type="entry name" value="Galactose-bd-like_sf"/>
</dbReference>
<evidence type="ECO:0000256" key="2">
    <source>
        <dbReference type="ARBA" id="ARBA00022692"/>
    </source>
</evidence>
<keyword evidence="6" id="KW-0732">Signal</keyword>
<feature type="compositionally biased region" description="Acidic residues" evidence="5">
    <location>
        <begin position="780"/>
        <end position="789"/>
    </location>
</feature>
<dbReference type="GO" id="GO:0012505">
    <property type="term" value="C:endomembrane system"/>
    <property type="evidence" value="ECO:0007669"/>
    <property type="project" value="UniProtKB-SubCell"/>
</dbReference>
<dbReference type="GO" id="GO:0005737">
    <property type="term" value="C:cytoplasm"/>
    <property type="evidence" value="ECO:0007669"/>
    <property type="project" value="TreeGrafter"/>
</dbReference>
<keyword evidence="4" id="KW-0472">Membrane</keyword>
<feature type="compositionally biased region" description="Polar residues" evidence="5">
    <location>
        <begin position="440"/>
        <end position="451"/>
    </location>
</feature>
<dbReference type="GO" id="GO:0016020">
    <property type="term" value="C:membrane"/>
    <property type="evidence" value="ECO:0007669"/>
    <property type="project" value="InterPro"/>
</dbReference>
<organism evidence="8 9">
    <name type="scientific">Cutaneotrichosporon cavernicola</name>
    <dbReference type="NCBI Taxonomy" id="279322"/>
    <lineage>
        <taxon>Eukaryota</taxon>
        <taxon>Fungi</taxon>
        <taxon>Dikarya</taxon>
        <taxon>Basidiomycota</taxon>
        <taxon>Agaricomycotina</taxon>
        <taxon>Tremellomycetes</taxon>
        <taxon>Trichosporonales</taxon>
        <taxon>Trichosporonaceae</taxon>
        <taxon>Cutaneotrichosporon</taxon>
    </lineage>
</organism>
<feature type="region of interest" description="Disordered" evidence="5">
    <location>
        <begin position="346"/>
        <end position="383"/>
    </location>
</feature>
<reference evidence="8" key="1">
    <citation type="journal article" date="2023" name="BMC Genomics">
        <title>Chromosome-level genome assemblies of Cutaneotrichosporon spp. (Trichosporonales, Basidiomycota) reveal imbalanced evolution between nucleotide sequences and chromosome synteny.</title>
        <authorList>
            <person name="Kobayashi Y."/>
            <person name="Kayamori A."/>
            <person name="Aoki K."/>
            <person name="Shiwa Y."/>
            <person name="Matsutani M."/>
            <person name="Fujita N."/>
            <person name="Sugita T."/>
            <person name="Iwasaki W."/>
            <person name="Tanaka N."/>
            <person name="Takashima M."/>
        </authorList>
    </citation>
    <scope>NUCLEOTIDE SEQUENCE</scope>
    <source>
        <strain evidence="8">HIS019</strain>
    </source>
</reference>
<accession>A0AA48L7I0</accession>
<name>A0AA48L7I0_9TREE</name>
<dbReference type="PANTHER" id="PTHR12953">
    <property type="entry name" value="MEMBRANE PROTEIN CH1 RELATED"/>
    <property type="match status" value="1"/>
</dbReference>
<feature type="region of interest" description="Disordered" evidence="5">
    <location>
        <begin position="645"/>
        <end position="825"/>
    </location>
</feature>
<dbReference type="GO" id="GO:0034975">
    <property type="term" value="P:protein folding in endoplasmic reticulum"/>
    <property type="evidence" value="ECO:0007669"/>
    <property type="project" value="TreeGrafter"/>
</dbReference>
<dbReference type="InterPro" id="IPR012919">
    <property type="entry name" value="SUN_dom"/>
</dbReference>
<evidence type="ECO:0000313" key="8">
    <source>
        <dbReference type="EMBL" id="BEI93313.1"/>
    </source>
</evidence>
<dbReference type="SUPFAM" id="SSF49785">
    <property type="entry name" value="Galactose-binding domain-like"/>
    <property type="match status" value="1"/>
</dbReference>
<evidence type="ECO:0000256" key="6">
    <source>
        <dbReference type="SAM" id="SignalP"/>
    </source>
</evidence>
<feature type="region of interest" description="Disordered" evidence="5">
    <location>
        <begin position="415"/>
        <end position="474"/>
    </location>
</feature>
<feature type="compositionally biased region" description="Low complexity" evidence="5">
    <location>
        <begin position="415"/>
        <end position="432"/>
    </location>
</feature>
<dbReference type="Gene3D" id="2.60.120.260">
    <property type="entry name" value="Galactose-binding domain-like"/>
    <property type="match status" value="1"/>
</dbReference>
<feature type="compositionally biased region" description="Basic and acidic residues" evidence="5">
    <location>
        <begin position="622"/>
        <end position="631"/>
    </location>
</feature>
<evidence type="ECO:0000256" key="5">
    <source>
        <dbReference type="SAM" id="MobiDB-lite"/>
    </source>
</evidence>
<feature type="chain" id="PRO_5041398098" description="SUN domain-containing protein" evidence="6">
    <location>
        <begin position="22"/>
        <end position="825"/>
    </location>
</feature>
<feature type="compositionally biased region" description="Basic and acidic residues" evidence="5">
    <location>
        <begin position="351"/>
        <end position="383"/>
    </location>
</feature>
<feature type="region of interest" description="Disordered" evidence="5">
    <location>
        <begin position="617"/>
        <end position="636"/>
    </location>
</feature>
<keyword evidence="2" id="KW-0812">Transmembrane</keyword>
<dbReference type="RefSeq" id="XP_060458578.1">
    <property type="nucleotide sequence ID" value="XM_060602157.1"/>
</dbReference>
<feature type="region of interest" description="Disordered" evidence="5">
    <location>
        <begin position="148"/>
        <end position="192"/>
    </location>
</feature>
<protein>
    <recommendedName>
        <fullName evidence="7">SUN domain-containing protein</fullName>
    </recommendedName>
</protein>
<dbReference type="KEGG" id="ccac:CcaHIS019_0509410"/>
<evidence type="ECO:0000313" key="9">
    <source>
        <dbReference type="Proteomes" id="UP001233271"/>
    </source>
</evidence>
<dbReference type="PROSITE" id="PS51469">
    <property type="entry name" value="SUN"/>
    <property type="match status" value="1"/>
</dbReference>
<evidence type="ECO:0000256" key="4">
    <source>
        <dbReference type="ARBA" id="ARBA00023136"/>
    </source>
</evidence>
<dbReference type="GeneID" id="85497183"/>
<gene>
    <name evidence="8" type="primary">SUCO</name>
    <name evidence="8" type="ORF">CcaverHIS019_0509410</name>
</gene>
<feature type="compositionally biased region" description="Basic residues" evidence="5">
    <location>
        <begin position="717"/>
        <end position="731"/>
    </location>
</feature>
<dbReference type="Proteomes" id="UP001233271">
    <property type="component" value="Chromosome 5"/>
</dbReference>
<dbReference type="Pfam" id="PF07738">
    <property type="entry name" value="Sad1_UNC"/>
    <property type="match status" value="1"/>
</dbReference>
<feature type="compositionally biased region" description="Polar residues" evidence="5">
    <location>
        <begin position="157"/>
        <end position="176"/>
    </location>
</feature>
<keyword evidence="9" id="KW-1185">Reference proteome</keyword>
<dbReference type="PANTHER" id="PTHR12953:SF0">
    <property type="entry name" value="SUN DOMAIN-CONTAINING OSSIFICATION FACTOR"/>
    <property type="match status" value="1"/>
</dbReference>
<evidence type="ECO:0000256" key="3">
    <source>
        <dbReference type="ARBA" id="ARBA00022989"/>
    </source>
</evidence>
<feature type="signal peptide" evidence="6">
    <location>
        <begin position="1"/>
        <end position="21"/>
    </location>
</feature>
<sequence>MRTLVPLYLIHSILAFAAAHSQELEAHEVYAEALSRVAAVTAAASSFGPTSYFPELELRDDVCYDDPWRRLSASWVCALDEVPMEPEPVAEPTEHTTGQVGPSNITDALLEGVNASDAFNTASANASDAVNGSDVPFESFEDWKRREATPPLPLDNASDSATLPSNQNISENTTSLAPPPPSSAPRPKGHRYNYASPDCSARVIASSPLTQHASSLLHKSRDRYMLTPCRADEHWAVVELCDEIRVEAVELAVWEFFSGIVRSVRVSVADDAEGEWERVAEFVGKNVRGAQTFTLPEPTSFHRFLRLDFPSFYGSEYYCPVSQLKVYGMNQMEAFKMEQRRAAEASGAAEMKARESEREAERAAEAARTSEREAKEREDDERRRRELCELERLVQEQARRVSGIENVFEPLIECAPSPSSSASSTSTSPPASSGGGVEPANSSDTTSSAQDPTPLVATTPPSTQEPGTTAYRGRTDTSESIYAFITRRLNALEGNTTLVARYIDEQAKALRAALERAEQRWADERGRDAARYDVDRMRQEDRLGRLLGQLENMRAAFDAERRTTETQLQLLADELGFERRRSLAQLVVLVSIIVLGALSRGEAIDALLRPLSSEAVRRKRAEVKDEQDGRGKRLSTGPLAGLLIDVVPAPPSDGLASPSTPRSKRRSVGPVGSARRRTPGTRSISAAEPSALFDGNGDSPRPLHHSHRGRISALTPRPRRLARSSHLHAMRRRDGSASEADPGPEERGTPTPRSRVVGRQRHGETEEDDGSTSEVAEVLSGEDGDEEGLEPPRSMRVRIGGNGEPGGRNLSQYREVEGEMLARSL</sequence>
<feature type="domain" description="SUN" evidence="7">
    <location>
        <begin position="166"/>
        <end position="331"/>
    </location>
</feature>
<dbReference type="EMBL" id="AP028216">
    <property type="protein sequence ID" value="BEI93313.1"/>
    <property type="molecule type" value="Genomic_DNA"/>
</dbReference>
<dbReference type="AlphaFoldDB" id="A0AA48L7I0"/>
<dbReference type="InterPro" id="IPR045120">
    <property type="entry name" value="Suco/Slp1-like"/>
</dbReference>
<evidence type="ECO:0000259" key="7">
    <source>
        <dbReference type="PROSITE" id="PS51469"/>
    </source>
</evidence>